<feature type="region of interest" description="Disordered" evidence="5">
    <location>
        <begin position="721"/>
        <end position="783"/>
    </location>
</feature>
<dbReference type="InterPro" id="IPR001031">
    <property type="entry name" value="Thioesterase"/>
</dbReference>
<dbReference type="PANTHER" id="PTHR45527:SF1">
    <property type="entry name" value="FATTY ACID SYNTHASE"/>
    <property type="match status" value="1"/>
</dbReference>
<dbReference type="InterPro" id="IPR036736">
    <property type="entry name" value="ACP-like_sf"/>
</dbReference>
<dbReference type="Proteomes" id="UP001622557">
    <property type="component" value="Chromosome"/>
</dbReference>
<dbReference type="Gene3D" id="3.40.50.1820">
    <property type="entry name" value="alpha/beta hydrolase"/>
    <property type="match status" value="1"/>
</dbReference>
<dbReference type="PROSITE" id="PS50075">
    <property type="entry name" value="CARRIER"/>
    <property type="match status" value="2"/>
</dbReference>
<dbReference type="Pfam" id="PF00501">
    <property type="entry name" value="AMP-binding"/>
    <property type="match status" value="1"/>
</dbReference>
<dbReference type="CDD" id="cd00833">
    <property type="entry name" value="PKS"/>
    <property type="match status" value="1"/>
</dbReference>
<comment type="cofactor">
    <cofactor evidence="1">
        <name>pantetheine 4'-phosphate</name>
        <dbReference type="ChEBI" id="CHEBI:47942"/>
    </cofactor>
</comment>
<dbReference type="InterPro" id="IPR020806">
    <property type="entry name" value="PKS_PP-bd"/>
</dbReference>
<evidence type="ECO:0000313" key="9">
    <source>
        <dbReference type="Proteomes" id="UP001622557"/>
    </source>
</evidence>
<evidence type="ECO:0000259" key="7">
    <source>
        <dbReference type="PROSITE" id="PS52004"/>
    </source>
</evidence>
<dbReference type="RefSeq" id="WP_405444829.1">
    <property type="nucleotide sequence ID" value="NZ_CP108164.1"/>
</dbReference>
<dbReference type="InterPro" id="IPR029058">
    <property type="entry name" value="AB_hydrolase_fold"/>
</dbReference>
<dbReference type="InterPro" id="IPR023213">
    <property type="entry name" value="CAT-like_dom_sf"/>
</dbReference>
<feature type="region of interest" description="Disordered" evidence="5">
    <location>
        <begin position="857"/>
        <end position="915"/>
    </location>
</feature>
<dbReference type="PROSITE" id="PS00012">
    <property type="entry name" value="PHOSPHOPANTETHEINE"/>
    <property type="match status" value="2"/>
</dbReference>
<dbReference type="Pfam" id="PF00109">
    <property type="entry name" value="ketoacyl-synt"/>
    <property type="match status" value="1"/>
</dbReference>
<dbReference type="PANTHER" id="PTHR45527">
    <property type="entry name" value="NONRIBOSOMAL PEPTIDE SYNTHETASE"/>
    <property type="match status" value="1"/>
</dbReference>
<gene>
    <name evidence="8" type="ORF">OG350_01840</name>
</gene>
<dbReference type="Gene3D" id="1.10.1240.100">
    <property type="match status" value="1"/>
</dbReference>
<feature type="domain" description="Carrier" evidence="6">
    <location>
        <begin position="1879"/>
        <end position="1954"/>
    </location>
</feature>
<feature type="domain" description="Ketosynthase family 3 (KS3)" evidence="7">
    <location>
        <begin position="1"/>
        <end position="415"/>
    </location>
</feature>
<keyword evidence="9" id="KW-1185">Reference proteome</keyword>
<dbReference type="SUPFAM" id="SSF52777">
    <property type="entry name" value="CoA-dependent acyltransferases"/>
    <property type="match status" value="2"/>
</dbReference>
<dbReference type="InterPro" id="IPR000873">
    <property type="entry name" value="AMP-dep_synth/lig_dom"/>
</dbReference>
<keyword evidence="2" id="KW-0596">Phosphopantetheine</keyword>
<dbReference type="Gene3D" id="3.30.559.10">
    <property type="entry name" value="Chloramphenicol acetyltransferase-like domain"/>
    <property type="match status" value="1"/>
</dbReference>
<dbReference type="SMART" id="SM00824">
    <property type="entry name" value="PKS_TE"/>
    <property type="match status" value="1"/>
</dbReference>
<name>A0ABZ1KEM2_STRAH</name>
<dbReference type="InterPro" id="IPR001242">
    <property type="entry name" value="Condensation_dom"/>
</dbReference>
<dbReference type="SUPFAM" id="SSF56801">
    <property type="entry name" value="Acetyl-CoA synthetase-like"/>
    <property type="match status" value="1"/>
</dbReference>
<dbReference type="InterPro" id="IPR014031">
    <property type="entry name" value="Ketoacyl_synth_C"/>
</dbReference>
<reference evidence="8 9" key="1">
    <citation type="submission" date="2022-10" db="EMBL/GenBank/DDBJ databases">
        <title>The complete genomes of actinobacterial strains from the NBC collection.</title>
        <authorList>
            <person name="Joergensen T.S."/>
            <person name="Alvarez Arevalo M."/>
            <person name="Sterndorff E.B."/>
            <person name="Faurdal D."/>
            <person name="Vuksanovic O."/>
            <person name="Mourched A.-S."/>
            <person name="Charusanti P."/>
            <person name="Shaw S."/>
            <person name="Blin K."/>
            <person name="Weber T."/>
        </authorList>
    </citation>
    <scope>NUCLEOTIDE SEQUENCE [LARGE SCALE GENOMIC DNA]</scope>
    <source>
        <strain evidence="8 9">NBC_00156</strain>
    </source>
</reference>
<dbReference type="SMART" id="SM00823">
    <property type="entry name" value="PKS_PP"/>
    <property type="match status" value="2"/>
</dbReference>
<dbReference type="Gene3D" id="3.40.47.10">
    <property type="match status" value="1"/>
</dbReference>
<evidence type="ECO:0000256" key="5">
    <source>
        <dbReference type="SAM" id="MobiDB-lite"/>
    </source>
</evidence>
<proteinExistence type="predicted"/>
<dbReference type="InterPro" id="IPR042099">
    <property type="entry name" value="ANL_N_sf"/>
</dbReference>
<evidence type="ECO:0000256" key="4">
    <source>
        <dbReference type="ARBA" id="ARBA00022679"/>
    </source>
</evidence>
<organism evidence="8 9">
    <name type="scientific">Streptomyces achromogenes</name>
    <dbReference type="NCBI Taxonomy" id="67255"/>
    <lineage>
        <taxon>Bacteria</taxon>
        <taxon>Bacillati</taxon>
        <taxon>Actinomycetota</taxon>
        <taxon>Actinomycetes</taxon>
        <taxon>Kitasatosporales</taxon>
        <taxon>Streptomycetaceae</taxon>
        <taxon>Streptomyces</taxon>
    </lineage>
</organism>
<dbReference type="Gene3D" id="3.40.50.12780">
    <property type="entry name" value="N-terminal domain of ligase-like"/>
    <property type="match status" value="1"/>
</dbReference>
<dbReference type="InterPro" id="IPR045851">
    <property type="entry name" value="AMP-bd_C_sf"/>
</dbReference>
<dbReference type="InterPro" id="IPR014030">
    <property type="entry name" value="Ketoacyl_synth_N"/>
</dbReference>
<dbReference type="InterPro" id="IPR020841">
    <property type="entry name" value="PKS_Beta-ketoAc_synthase_dom"/>
</dbReference>
<feature type="region of interest" description="Disordered" evidence="5">
    <location>
        <begin position="2213"/>
        <end position="2241"/>
    </location>
</feature>
<sequence length="2241" mass="239286">MTDVAIIGVAVRFPDAPSLDAFRDNLRRGHDSVRPLSPERIRTSGIDPHRDYAELAHLDRVDTFDHRFFGLSRREAEVLDPQHRLALQLAWHAMEDAGHSPASLRGTPTAVILSAPRADYFRLVPRPDTLSLLGNLPAGLPGRVSQVLGLTGPSYAMDTGCNGSLVAVHQACRELADGEAEYALAGGVSLKVLHEPRDAHAHFPEILSPDARCRAFDASADGTGDGEGGAVLLLTTLERALRDGDHVYAVVKGGAVAHNGPRTGAMGTPSPAAQAEVIRRAWRRAGLEPGDAGYLEAHGSGTRLGDAVELRGIALARGQAPGAPLPIGSVKTNIGHLDHAAGIAGLVKALLSVRHGELYPSLHYTAPPQGQDPADHGVEVVTRPRAWTEPDGRPRRAGISSFSLVGSNAHLVIEQAPPPRPVEQRDARTHLDAPLAVGVSARNPHTLAEACERLAAALDTTRPPLADTVLTLTTGRDHHDHRVGLVARTTEELAGALALAALRTRQGQGAGAAAAPARDGVHLLLSRDITVADPAHDVPGPERAPDGPAARVVDRQLDAHRRLSGYGVTVASLLSSGVGRWAARVIDGEATREEADAALAAEDGIGPAPDGDRLRAALDPLFTAERPPVFVALGEDGELARAVAARLAERPGAALVTVGSGPDAVPRAIAELYALGVAIDWPRPEGAHRTPLPGYPFQEERCWVRPEGEYLRWEELWPGAVSQPEAPPAPRTSPAPEQTALSPSPPPATSAGAPVPVGPSVSASAPASVGGSVSASASVSTGETVVDRVRRAWTDALHAGEVADGDDYFELGGNSITALEVISALDREFGVTLKLIDLYDHPTLADLAAYVADRAGLPRTTPERHRPTVPQPQPTSPYPPQPHTTGTEPQEPQQPQSRPRPAPAGAPTAPPPITRTDARVLSFGQERLWYHQQLEPGSPLYNIPTRVHLHGALDVEALRGALHDLVERHEIMRSYLPARDGRPELRIAPSLPDLGRFVDVRGEPDPLAAARRLVEEEATAPFDLEHGPLTRALIVTYGPRDHVLCLNVHHAVDDGWSPGILDRELTEFYTARIERRAPRLAPLPVRYTDYAHWQRQWLTGDVLRRELDHWRTTLRDAPVLDLPADRPRPRRKDFGGGLHTFTIPAPVAAALRETGRRERATLFMVLLTALDVLLARLTGGRDIVVGSPTAGRDRPETRGLIGFFNNTVALRTRLADGRRFTEVLREVRRVVLDAMEHAEVPFEKVVEAVAPARDLSRNPLFDVVLLHQTIPVIQGRMPGLELSSFEAEDRTIVHNGLAPGTAKFDLTFCVWERDGHDELPVGLEYSTQLFDRETAAAIGDAFLALLRAVAADPDGEALALPLTDEASAAPLYTPPLPGTPDATLHSLVLDQARRTPDAPAVALDDATLTYRDLDLWTADTAARLAAAGVAPGDIVAVRLPRSAHTVAAALGVLRLGAVHLPLDPRQPDARTAAMLADARPRALITDGEAPPSWTGPVVHLAGRPPRTAEPPADPAAPGDPAYVIFTSGSTGRPKGVLVEHRGAATLVRATRREWELRPGERVLQFAAPTFDAWIWEVFTALAAGAVLCVPDHRTVLVGDDLAAAMTRHRVHTVMLPPSVAASLPQEADPPALRLMVLGGEPVPPELVRRWADRCRVVNAYGPTEATVCVTMGDCVPDGSRPAIGRPLPGTRLWVLDERGRPVPPGVPGELYIGGAQVARGYLGRPELTERRFVTVPGTTERAYRTGDLVRRRSDGSLAFVGRADNQVKHRGYRIELEEIEEALRACGAKDAAVVLDTDTEGGVLRAFAVPGADPAGSGEELRARLADRLPPYMVPAALTLLPALPLTAHGKADRRRLLALGRELAGDEAPVPAGPPAQTPADALEADLLGLFRTVLGRGGIGVHDGFFESGGHSLLAVRLVSRVRELTGRTLPLATLFEHPTVRDLAALLRSAPDPAAPRCLVPIRERGDGEPLFCVHPSGGNVLVYQPLADALAGDRPLWGVQSHGLAEHTEPDRTVAAMAERYLAEIREIQPTGPYHLAGWSFGGVVAYEMGARLLQAGERVAPVLLLDTDPTATVPRHTDDDAALLAGLLAPFTPPDTARELHARLPGTPLEKAVALARDLGALPPGTGHPEIRRLLRVLRANDAAFAAWEMPGYPGDLTAVRATGGRLTDQGLAALRERVRGRLTVVEVPGDHFTMLTEHRAALAERLAAHRARERATGEGHSGTDSAGPSTVGGGQ</sequence>
<dbReference type="InterPro" id="IPR006162">
    <property type="entry name" value="Ppantetheine_attach_site"/>
</dbReference>
<dbReference type="InterPro" id="IPR020802">
    <property type="entry name" value="TesA-like"/>
</dbReference>
<evidence type="ECO:0000313" key="8">
    <source>
        <dbReference type="EMBL" id="WTQ79112.1"/>
    </source>
</evidence>
<evidence type="ECO:0000256" key="3">
    <source>
        <dbReference type="ARBA" id="ARBA00022553"/>
    </source>
</evidence>
<dbReference type="SUPFAM" id="SSF53901">
    <property type="entry name" value="Thiolase-like"/>
    <property type="match status" value="1"/>
</dbReference>
<dbReference type="Gene3D" id="3.30.300.30">
    <property type="match status" value="1"/>
</dbReference>
<dbReference type="SMART" id="SM00825">
    <property type="entry name" value="PKS_KS"/>
    <property type="match status" value="1"/>
</dbReference>
<feature type="domain" description="Carrier" evidence="6">
    <location>
        <begin position="780"/>
        <end position="855"/>
    </location>
</feature>
<feature type="compositionally biased region" description="Low complexity" evidence="5">
    <location>
        <begin position="749"/>
        <end position="780"/>
    </location>
</feature>
<dbReference type="InterPro" id="IPR010071">
    <property type="entry name" value="AA_adenyl_dom"/>
</dbReference>
<dbReference type="NCBIfam" id="TIGR01733">
    <property type="entry name" value="AA-adenyl-dom"/>
    <property type="match status" value="1"/>
</dbReference>
<evidence type="ECO:0000259" key="6">
    <source>
        <dbReference type="PROSITE" id="PS50075"/>
    </source>
</evidence>
<keyword evidence="3" id="KW-0597">Phosphoprotein</keyword>
<dbReference type="InterPro" id="IPR016039">
    <property type="entry name" value="Thiolase-like"/>
</dbReference>
<dbReference type="Gene3D" id="1.10.1200.10">
    <property type="entry name" value="ACP-like"/>
    <property type="match status" value="2"/>
</dbReference>
<dbReference type="Gene3D" id="3.30.70.3290">
    <property type="match status" value="1"/>
</dbReference>
<dbReference type="SMART" id="SM01294">
    <property type="entry name" value="PKS_PP_betabranch"/>
    <property type="match status" value="1"/>
</dbReference>
<dbReference type="Pfam" id="PF22621">
    <property type="entry name" value="CurL-like_PKS_C"/>
    <property type="match status" value="1"/>
</dbReference>
<dbReference type="InterPro" id="IPR020845">
    <property type="entry name" value="AMP-binding_CS"/>
</dbReference>
<dbReference type="InterPro" id="IPR009081">
    <property type="entry name" value="PP-bd_ACP"/>
</dbReference>
<dbReference type="Pfam" id="PF00668">
    <property type="entry name" value="Condensation"/>
    <property type="match status" value="1"/>
</dbReference>
<dbReference type="InterPro" id="IPR025110">
    <property type="entry name" value="AMP-bd_C"/>
</dbReference>
<feature type="compositionally biased region" description="Pro residues" evidence="5">
    <location>
        <begin position="869"/>
        <end position="882"/>
    </location>
</feature>
<dbReference type="SUPFAM" id="SSF53474">
    <property type="entry name" value="alpha/beta-Hydrolases"/>
    <property type="match status" value="1"/>
</dbReference>
<evidence type="ECO:0000256" key="2">
    <source>
        <dbReference type="ARBA" id="ARBA00022450"/>
    </source>
</evidence>
<dbReference type="SUPFAM" id="SSF47336">
    <property type="entry name" value="ACP-like"/>
    <property type="match status" value="2"/>
</dbReference>
<keyword evidence="4" id="KW-0808">Transferase</keyword>
<dbReference type="Pfam" id="PF00550">
    <property type="entry name" value="PP-binding"/>
    <property type="match status" value="2"/>
</dbReference>
<protein>
    <submittedName>
        <fullName evidence="8">Amino acid adenylation domain-containing protein</fullName>
    </submittedName>
</protein>
<dbReference type="Pfam" id="PF13193">
    <property type="entry name" value="AMP-binding_C"/>
    <property type="match status" value="1"/>
</dbReference>
<feature type="compositionally biased region" description="Low complexity" evidence="5">
    <location>
        <begin position="883"/>
        <end position="897"/>
    </location>
</feature>
<dbReference type="CDD" id="cd19531">
    <property type="entry name" value="LCL_NRPS-like"/>
    <property type="match status" value="1"/>
</dbReference>
<evidence type="ECO:0000256" key="1">
    <source>
        <dbReference type="ARBA" id="ARBA00001957"/>
    </source>
</evidence>
<dbReference type="GeneID" id="97279126"/>
<feature type="compositionally biased region" description="Pro residues" evidence="5">
    <location>
        <begin position="898"/>
        <end position="913"/>
    </location>
</feature>
<dbReference type="Pfam" id="PF02801">
    <property type="entry name" value="Ketoacyl-synt_C"/>
    <property type="match status" value="1"/>
</dbReference>
<dbReference type="Pfam" id="PF00975">
    <property type="entry name" value="Thioesterase"/>
    <property type="match status" value="1"/>
</dbReference>
<accession>A0ABZ1KEM2</accession>
<dbReference type="EMBL" id="CP108164">
    <property type="protein sequence ID" value="WTQ79112.1"/>
    <property type="molecule type" value="Genomic_DNA"/>
</dbReference>
<dbReference type="Gene3D" id="3.30.559.30">
    <property type="entry name" value="Nonribosomal peptide synthetase, condensation domain"/>
    <property type="match status" value="1"/>
</dbReference>
<dbReference type="PROSITE" id="PS00455">
    <property type="entry name" value="AMP_BINDING"/>
    <property type="match status" value="1"/>
</dbReference>
<dbReference type="CDD" id="cd05930">
    <property type="entry name" value="A_NRPS"/>
    <property type="match status" value="1"/>
</dbReference>
<dbReference type="PROSITE" id="PS52004">
    <property type="entry name" value="KS3_2"/>
    <property type="match status" value="1"/>
</dbReference>